<gene>
    <name evidence="1" type="ORF">ACHHYP_20874</name>
</gene>
<comment type="caution">
    <text evidence="1">The sequence shown here is derived from an EMBL/GenBank/DDBJ whole genome shotgun (WGS) entry which is preliminary data.</text>
</comment>
<keyword evidence="2" id="KW-1185">Reference proteome</keyword>
<name>A0A1V9Y486_ACHHY</name>
<reference evidence="1 2" key="1">
    <citation type="journal article" date="2014" name="Genome Biol. Evol.">
        <title>The secreted proteins of Achlya hypogyna and Thraustotheca clavata identify the ancestral oomycete secretome and reveal gene acquisitions by horizontal gene transfer.</title>
        <authorList>
            <person name="Misner I."/>
            <person name="Blouin N."/>
            <person name="Leonard G."/>
            <person name="Richards T.A."/>
            <person name="Lane C.E."/>
        </authorList>
    </citation>
    <scope>NUCLEOTIDE SEQUENCE [LARGE SCALE GENOMIC DNA]</scope>
    <source>
        <strain evidence="1 2">ATCC 48635</strain>
    </source>
</reference>
<evidence type="ECO:0000313" key="2">
    <source>
        <dbReference type="Proteomes" id="UP000243579"/>
    </source>
</evidence>
<protein>
    <submittedName>
        <fullName evidence="1">Uncharacterized protein</fullName>
    </submittedName>
</protein>
<accession>A0A1V9Y486</accession>
<organism evidence="1 2">
    <name type="scientific">Achlya hypogyna</name>
    <name type="common">Oomycete</name>
    <name type="synonym">Protoachlya hypogyna</name>
    <dbReference type="NCBI Taxonomy" id="1202772"/>
    <lineage>
        <taxon>Eukaryota</taxon>
        <taxon>Sar</taxon>
        <taxon>Stramenopiles</taxon>
        <taxon>Oomycota</taxon>
        <taxon>Saprolegniomycetes</taxon>
        <taxon>Saprolegniales</taxon>
        <taxon>Achlyaceae</taxon>
        <taxon>Achlya</taxon>
    </lineage>
</organism>
<proteinExistence type="predicted"/>
<sequence length="72" mass="8334">MGWTDKAIRFNNDLVFIMKANSKRDFRPVNTDSVLTDFDDKLMKAYERPTHEEGQVLLNDSVNAQVRYILAA</sequence>
<evidence type="ECO:0000313" key="1">
    <source>
        <dbReference type="EMBL" id="OQR80529.1"/>
    </source>
</evidence>
<dbReference type="AlphaFoldDB" id="A0A1V9Y486"/>
<dbReference type="EMBL" id="JNBR01002951">
    <property type="protein sequence ID" value="OQR80529.1"/>
    <property type="molecule type" value="Genomic_DNA"/>
</dbReference>
<dbReference type="Proteomes" id="UP000243579">
    <property type="component" value="Unassembled WGS sequence"/>
</dbReference>